<dbReference type="InterPro" id="IPR012338">
    <property type="entry name" value="Beta-lactam/transpept-like"/>
</dbReference>
<name>A0ABW9K5V4_9FLAO</name>
<dbReference type="Pfam" id="PF02113">
    <property type="entry name" value="Peptidase_S13"/>
    <property type="match status" value="2"/>
</dbReference>
<comment type="caution">
    <text evidence="4">The sequence shown here is derived from an EMBL/GenBank/DDBJ whole genome shotgun (WGS) entry which is preliminary data.</text>
</comment>
<dbReference type="InterPro" id="IPR000667">
    <property type="entry name" value="Peptidase_S13"/>
</dbReference>
<keyword evidence="4" id="KW-0121">Carboxypeptidase</keyword>
<keyword evidence="2 4" id="KW-0378">Hydrolase</keyword>
<accession>A0ABW9K5V4</accession>
<dbReference type="SUPFAM" id="SSF56601">
    <property type="entry name" value="beta-lactamase/transpeptidase-like"/>
    <property type="match status" value="1"/>
</dbReference>
<feature type="chain" id="PRO_5045106149" evidence="3">
    <location>
        <begin position="22"/>
        <end position="489"/>
    </location>
</feature>
<organism evidence="4 5">
    <name type="scientific">Chryseobacterium kwangjuense</name>
    <dbReference type="NCBI Taxonomy" id="267125"/>
    <lineage>
        <taxon>Bacteria</taxon>
        <taxon>Pseudomonadati</taxon>
        <taxon>Bacteroidota</taxon>
        <taxon>Flavobacteriia</taxon>
        <taxon>Flavobacteriales</taxon>
        <taxon>Weeksellaceae</taxon>
        <taxon>Chryseobacterium group</taxon>
        <taxon>Chryseobacterium</taxon>
    </lineage>
</organism>
<feature type="signal peptide" evidence="3">
    <location>
        <begin position="1"/>
        <end position="21"/>
    </location>
</feature>
<comment type="similarity">
    <text evidence="1">Belongs to the peptidase S13 family.</text>
</comment>
<gene>
    <name evidence="4" type="primary">dacB</name>
    <name evidence="4" type="ORF">ACKW6Q_12950</name>
</gene>
<evidence type="ECO:0000313" key="5">
    <source>
        <dbReference type="Proteomes" id="UP001634154"/>
    </source>
</evidence>
<dbReference type="EMBL" id="JBJXVJ010000002">
    <property type="protein sequence ID" value="MFN1217869.1"/>
    <property type="molecule type" value="Genomic_DNA"/>
</dbReference>
<dbReference type="EC" id="3.4.16.4" evidence="4"/>
<keyword evidence="4" id="KW-0645">Protease</keyword>
<dbReference type="RefSeq" id="WP_409356988.1">
    <property type="nucleotide sequence ID" value="NZ_JBJXVJ010000002.1"/>
</dbReference>
<sequence>MVNYRKYISGVAVLASGFFLAQSTVSTVLYSQAYENQKNSLNLPSPITSVAERTVLSAKELVDINVNTMMADPVLKNASWGFVVYDPKTKKVISSYNENTPLVPASTTKLLTTETALNLLGENYRWMTQLEYSGTVDESGVLNGNLYVVGSGDPSLGTNKAGAWSYRDIISDFMSGLSREGIKKVNGDIIIQTALFKGNIAVLPENVVWLENNNYYLPVGTTREINPANEKLIVKKSGFSSDKKYFYVSPYVKQMVYAEKYDGDGFLTTKLPDAPAYLANSFRTTMVKSGIGVTGKVTPRMTDATPESRKLVAAYKSPTLGDIVFYTNQHSDNSLAEALLKTVGFQKMGDQTSESGRMVVTNHLREDSFDMIGLNYMDGSGLSRSNNVTPISQVKFLTSLMDEKYYKTYFTSLPVGGQSGTLKRMFIGTGNGQVFAKTGTLNKVKTLAGYLKTNSGKTLVFSLMVNNYSGSVDMVKKRMEKILEPALDL</sequence>
<dbReference type="PANTHER" id="PTHR30023">
    <property type="entry name" value="D-ALANYL-D-ALANINE CARBOXYPEPTIDASE"/>
    <property type="match status" value="1"/>
</dbReference>
<dbReference type="Gene3D" id="3.40.710.10">
    <property type="entry name" value="DD-peptidase/beta-lactamase superfamily"/>
    <property type="match status" value="2"/>
</dbReference>
<dbReference type="Gene3D" id="3.50.80.20">
    <property type="entry name" value="D-Ala-D-Ala carboxypeptidase C, peptidase S13"/>
    <property type="match status" value="1"/>
</dbReference>
<dbReference type="Proteomes" id="UP001634154">
    <property type="component" value="Unassembled WGS sequence"/>
</dbReference>
<dbReference type="NCBIfam" id="TIGR00666">
    <property type="entry name" value="PBP4"/>
    <property type="match status" value="1"/>
</dbReference>
<reference evidence="4 5" key="1">
    <citation type="submission" date="2024-12" db="EMBL/GenBank/DDBJ databases">
        <title>Draft genome sequence of Chryseobacterium kwangjuense AG447.</title>
        <authorList>
            <person name="Cheptsov V.S."/>
            <person name="Belov A."/>
            <person name="Zavarzina A.G."/>
        </authorList>
    </citation>
    <scope>NUCLEOTIDE SEQUENCE [LARGE SCALE GENOMIC DNA]</scope>
    <source>
        <strain evidence="4 5">AG447</strain>
    </source>
</reference>
<keyword evidence="3" id="KW-0732">Signal</keyword>
<protein>
    <submittedName>
        <fullName evidence="4">D-alanyl-D-alanine carboxypeptidase/D-alanyl-D-alanine-endopeptidase</fullName>
        <ecNumber evidence="4">3.4.16.4</ecNumber>
    </submittedName>
</protein>
<keyword evidence="5" id="KW-1185">Reference proteome</keyword>
<proteinExistence type="inferred from homology"/>
<evidence type="ECO:0000256" key="1">
    <source>
        <dbReference type="ARBA" id="ARBA00006096"/>
    </source>
</evidence>
<dbReference type="PANTHER" id="PTHR30023:SF0">
    <property type="entry name" value="PENICILLIN-SENSITIVE CARBOXYPEPTIDASE A"/>
    <property type="match status" value="1"/>
</dbReference>
<evidence type="ECO:0000313" key="4">
    <source>
        <dbReference type="EMBL" id="MFN1217869.1"/>
    </source>
</evidence>
<dbReference type="PRINTS" id="PR00922">
    <property type="entry name" value="DADACBPTASE3"/>
</dbReference>
<dbReference type="GO" id="GO:0009002">
    <property type="term" value="F:serine-type D-Ala-D-Ala carboxypeptidase activity"/>
    <property type="evidence" value="ECO:0007669"/>
    <property type="project" value="UniProtKB-EC"/>
</dbReference>
<evidence type="ECO:0000256" key="2">
    <source>
        <dbReference type="ARBA" id="ARBA00022801"/>
    </source>
</evidence>
<evidence type="ECO:0000256" key="3">
    <source>
        <dbReference type="SAM" id="SignalP"/>
    </source>
</evidence>